<proteinExistence type="predicted"/>
<evidence type="ECO:0000313" key="3">
    <source>
        <dbReference type="Proteomes" id="UP001458946"/>
    </source>
</evidence>
<dbReference type="Proteomes" id="UP001458946">
    <property type="component" value="Unassembled WGS sequence"/>
</dbReference>
<feature type="domain" description="Cyclic nucleotide-binding" evidence="1">
    <location>
        <begin position="30"/>
        <end position="107"/>
    </location>
</feature>
<dbReference type="InterPro" id="IPR025438">
    <property type="entry name" value="DUF4180"/>
</dbReference>
<reference evidence="2 3" key="1">
    <citation type="submission" date="2024-02" db="EMBL/GenBank/DDBJ databases">
        <title>Deinococcus xinjiangensis NBRC 107630.</title>
        <authorList>
            <person name="Ichikawa N."/>
            <person name="Katano-Makiyama Y."/>
            <person name="Hidaka K."/>
        </authorList>
    </citation>
    <scope>NUCLEOTIDE SEQUENCE [LARGE SCALE GENOMIC DNA]</scope>
    <source>
        <strain evidence="2 3">NBRC 107630</strain>
    </source>
</reference>
<dbReference type="Pfam" id="PF13788">
    <property type="entry name" value="DUF4180"/>
    <property type="match status" value="1"/>
</dbReference>
<protein>
    <recommendedName>
        <fullName evidence="1">Cyclic nucleotide-binding domain-containing protein</fullName>
    </recommendedName>
</protein>
<accession>A0ABP9VIB6</accession>
<dbReference type="EMBL" id="BAABRN010000050">
    <property type="protein sequence ID" value="GAA5503452.1"/>
    <property type="molecule type" value="Genomic_DNA"/>
</dbReference>
<comment type="caution">
    <text evidence="2">The sequence shown here is derived from an EMBL/GenBank/DDBJ whole genome shotgun (WGS) entry which is preliminary data.</text>
</comment>
<sequence>MSLESVKTLSELGLKLNSAADIGDLIGAAYDLDALILHESDLAPDFFNLRTGLLGELFQKLMNYRKLVAVVIPDFAAHGERFGELAYEHSNHPQIRFVHSEAEARAWLGANL</sequence>
<evidence type="ECO:0000259" key="1">
    <source>
        <dbReference type="PROSITE" id="PS50042"/>
    </source>
</evidence>
<name>A0ABP9VIB6_9DEIO</name>
<dbReference type="PROSITE" id="PS50042">
    <property type="entry name" value="CNMP_BINDING_3"/>
    <property type="match status" value="1"/>
</dbReference>
<gene>
    <name evidence="2" type="ORF">Dxin01_03210</name>
</gene>
<evidence type="ECO:0000313" key="2">
    <source>
        <dbReference type="EMBL" id="GAA5503452.1"/>
    </source>
</evidence>
<organism evidence="2 3">
    <name type="scientific">Deinococcus xinjiangensis</name>
    <dbReference type="NCBI Taxonomy" id="457454"/>
    <lineage>
        <taxon>Bacteria</taxon>
        <taxon>Thermotogati</taxon>
        <taxon>Deinococcota</taxon>
        <taxon>Deinococci</taxon>
        <taxon>Deinococcales</taxon>
        <taxon>Deinococcaceae</taxon>
        <taxon>Deinococcus</taxon>
    </lineage>
</organism>
<keyword evidence="3" id="KW-1185">Reference proteome</keyword>
<dbReference type="InterPro" id="IPR000595">
    <property type="entry name" value="cNMP-bd_dom"/>
</dbReference>
<dbReference type="RefSeq" id="WP_353543422.1">
    <property type="nucleotide sequence ID" value="NZ_BAABRN010000050.1"/>
</dbReference>